<sequence>MPPGPICVDLPQEFNTILAILRENRLAQLATVDQQRELMRPPSDGSSGSGSSDGSSPDRGQLPFPVQMPGMPPAFVPNGQQGPPGPQMPQPVVPEQYVINQPPPVIPFGQRAPVIPPMTGCV</sequence>
<organism evidence="2 3">
    <name type="scientific">Armillaria luteobubalina</name>
    <dbReference type="NCBI Taxonomy" id="153913"/>
    <lineage>
        <taxon>Eukaryota</taxon>
        <taxon>Fungi</taxon>
        <taxon>Dikarya</taxon>
        <taxon>Basidiomycota</taxon>
        <taxon>Agaricomycotina</taxon>
        <taxon>Agaricomycetes</taxon>
        <taxon>Agaricomycetidae</taxon>
        <taxon>Agaricales</taxon>
        <taxon>Marasmiineae</taxon>
        <taxon>Physalacriaceae</taxon>
        <taxon>Armillaria</taxon>
    </lineage>
</organism>
<name>A0AA39QJK1_9AGAR</name>
<feature type="compositionally biased region" description="Low complexity" evidence="1">
    <location>
        <begin position="41"/>
        <end position="58"/>
    </location>
</feature>
<evidence type="ECO:0000313" key="2">
    <source>
        <dbReference type="EMBL" id="KAK0503195.1"/>
    </source>
</evidence>
<dbReference type="EMBL" id="JAUEPU010000004">
    <property type="protein sequence ID" value="KAK0503195.1"/>
    <property type="molecule type" value="Genomic_DNA"/>
</dbReference>
<feature type="compositionally biased region" description="Pro residues" evidence="1">
    <location>
        <begin position="83"/>
        <end position="92"/>
    </location>
</feature>
<protein>
    <submittedName>
        <fullName evidence="2">Uncharacterized protein</fullName>
    </submittedName>
</protein>
<feature type="region of interest" description="Disordered" evidence="1">
    <location>
        <begin position="33"/>
        <end position="92"/>
    </location>
</feature>
<keyword evidence="3" id="KW-1185">Reference proteome</keyword>
<gene>
    <name evidence="2" type="ORF">EDD18DRAFT_1346079</name>
</gene>
<reference evidence="2" key="1">
    <citation type="submission" date="2023-06" db="EMBL/GenBank/DDBJ databases">
        <authorList>
            <consortium name="Lawrence Berkeley National Laboratory"/>
            <person name="Ahrendt S."/>
            <person name="Sahu N."/>
            <person name="Indic B."/>
            <person name="Wong-Bajracharya J."/>
            <person name="Merenyi Z."/>
            <person name="Ke H.-M."/>
            <person name="Monk M."/>
            <person name="Kocsube S."/>
            <person name="Drula E."/>
            <person name="Lipzen A."/>
            <person name="Balint B."/>
            <person name="Henrissat B."/>
            <person name="Andreopoulos B."/>
            <person name="Martin F.M."/>
            <person name="Harder C.B."/>
            <person name="Rigling D."/>
            <person name="Ford K.L."/>
            <person name="Foster G.D."/>
            <person name="Pangilinan J."/>
            <person name="Papanicolaou A."/>
            <person name="Barry K."/>
            <person name="LaButti K."/>
            <person name="Viragh M."/>
            <person name="Koriabine M."/>
            <person name="Yan M."/>
            <person name="Riley R."/>
            <person name="Champramary S."/>
            <person name="Plett K.L."/>
            <person name="Tsai I.J."/>
            <person name="Slot J."/>
            <person name="Sipos G."/>
            <person name="Plett J."/>
            <person name="Nagy L.G."/>
            <person name="Grigoriev I.V."/>
        </authorList>
    </citation>
    <scope>NUCLEOTIDE SEQUENCE</scope>
    <source>
        <strain evidence="2">HWK02</strain>
    </source>
</reference>
<dbReference type="AlphaFoldDB" id="A0AA39QJK1"/>
<dbReference type="Proteomes" id="UP001175228">
    <property type="component" value="Unassembled WGS sequence"/>
</dbReference>
<comment type="caution">
    <text evidence="2">The sequence shown here is derived from an EMBL/GenBank/DDBJ whole genome shotgun (WGS) entry which is preliminary data.</text>
</comment>
<evidence type="ECO:0000256" key="1">
    <source>
        <dbReference type="SAM" id="MobiDB-lite"/>
    </source>
</evidence>
<proteinExistence type="predicted"/>
<evidence type="ECO:0000313" key="3">
    <source>
        <dbReference type="Proteomes" id="UP001175228"/>
    </source>
</evidence>
<accession>A0AA39QJK1</accession>